<dbReference type="SUPFAM" id="SSF55729">
    <property type="entry name" value="Acyl-CoA N-acyltransferases (Nat)"/>
    <property type="match status" value="1"/>
</dbReference>
<dbReference type="InterPro" id="IPR000182">
    <property type="entry name" value="GNAT_dom"/>
</dbReference>
<protein>
    <submittedName>
        <fullName evidence="2">GNAT family N-acetyltransferase</fullName>
        <ecNumber evidence="2">2.3.-.-</ecNumber>
    </submittedName>
</protein>
<dbReference type="EC" id="2.3.-.-" evidence="2"/>
<dbReference type="GO" id="GO:0016746">
    <property type="term" value="F:acyltransferase activity"/>
    <property type="evidence" value="ECO:0007669"/>
    <property type="project" value="UniProtKB-KW"/>
</dbReference>
<dbReference type="Proteomes" id="UP001597063">
    <property type="component" value="Unassembled WGS sequence"/>
</dbReference>
<dbReference type="PANTHER" id="PTHR43441:SF10">
    <property type="entry name" value="ACETYLTRANSFERASE"/>
    <property type="match status" value="1"/>
</dbReference>
<proteinExistence type="predicted"/>
<evidence type="ECO:0000259" key="1">
    <source>
        <dbReference type="PROSITE" id="PS51186"/>
    </source>
</evidence>
<name>A0ABW2XGW3_9ACTN</name>
<organism evidence="2 3">
    <name type="scientific">Actinomadura fibrosa</name>
    <dbReference type="NCBI Taxonomy" id="111802"/>
    <lineage>
        <taxon>Bacteria</taxon>
        <taxon>Bacillati</taxon>
        <taxon>Actinomycetota</taxon>
        <taxon>Actinomycetes</taxon>
        <taxon>Streptosporangiales</taxon>
        <taxon>Thermomonosporaceae</taxon>
        <taxon>Actinomadura</taxon>
    </lineage>
</organism>
<dbReference type="Gene3D" id="3.40.630.30">
    <property type="match status" value="1"/>
</dbReference>
<dbReference type="EMBL" id="JBHTGP010000006">
    <property type="protein sequence ID" value="MFD0685501.1"/>
    <property type="molecule type" value="Genomic_DNA"/>
</dbReference>
<dbReference type="PANTHER" id="PTHR43441">
    <property type="entry name" value="RIBOSOMAL-PROTEIN-SERINE ACETYLTRANSFERASE"/>
    <property type="match status" value="1"/>
</dbReference>
<dbReference type="PROSITE" id="PS51186">
    <property type="entry name" value="GNAT"/>
    <property type="match status" value="1"/>
</dbReference>
<dbReference type="InterPro" id="IPR051908">
    <property type="entry name" value="Ribosomal_N-acetyltransferase"/>
</dbReference>
<evidence type="ECO:0000313" key="2">
    <source>
        <dbReference type="EMBL" id="MFD0685501.1"/>
    </source>
</evidence>
<dbReference type="RefSeq" id="WP_131755543.1">
    <property type="nucleotide sequence ID" value="NZ_CAACUY010000006.1"/>
</dbReference>
<dbReference type="InterPro" id="IPR016181">
    <property type="entry name" value="Acyl_CoA_acyltransferase"/>
</dbReference>
<reference evidence="3" key="1">
    <citation type="journal article" date="2019" name="Int. J. Syst. Evol. Microbiol.">
        <title>The Global Catalogue of Microorganisms (GCM) 10K type strain sequencing project: providing services to taxonomists for standard genome sequencing and annotation.</title>
        <authorList>
            <consortium name="The Broad Institute Genomics Platform"/>
            <consortium name="The Broad Institute Genome Sequencing Center for Infectious Disease"/>
            <person name="Wu L."/>
            <person name="Ma J."/>
        </authorList>
    </citation>
    <scope>NUCLEOTIDE SEQUENCE [LARGE SCALE GENOMIC DNA]</scope>
    <source>
        <strain evidence="3">JCM 9371</strain>
    </source>
</reference>
<keyword evidence="2" id="KW-0808">Transferase</keyword>
<dbReference type="Pfam" id="PF13302">
    <property type="entry name" value="Acetyltransf_3"/>
    <property type="match status" value="1"/>
</dbReference>
<keyword evidence="2" id="KW-0012">Acyltransferase</keyword>
<accession>A0ABW2XGW3</accession>
<feature type="domain" description="N-acetyltransferase" evidence="1">
    <location>
        <begin position="10"/>
        <end position="176"/>
    </location>
</feature>
<sequence>MFALPLAENAELRPLEPWQAAEFAAHADRVRSDIARYIPWAGFVVDEPSARGFLQTYADRAAADTGRLYGIWVDGVLEGGTVFRVFDPAMGVCEIGVWLSSAARGRGLVTTAARHMAAWAFGPRGMHRVEWRCDPRNAPSVAVAKRLGMTLEGTLRESFLLDGERRDEQIWALLASEWNAA</sequence>
<comment type="caution">
    <text evidence="2">The sequence shown here is derived from an EMBL/GenBank/DDBJ whole genome shotgun (WGS) entry which is preliminary data.</text>
</comment>
<keyword evidence="3" id="KW-1185">Reference proteome</keyword>
<evidence type="ECO:0000313" key="3">
    <source>
        <dbReference type="Proteomes" id="UP001597063"/>
    </source>
</evidence>
<gene>
    <name evidence="2" type="ORF">ACFQZM_13400</name>
</gene>